<dbReference type="PANTHER" id="PTHR13887">
    <property type="entry name" value="GLUTATHIONE S-TRANSFERASE KAPPA"/>
    <property type="match status" value="1"/>
</dbReference>
<comment type="similarity">
    <text evidence="1">Belongs to the thioredoxin family. DsbA subfamily.</text>
</comment>
<evidence type="ECO:0000256" key="1">
    <source>
        <dbReference type="ARBA" id="ARBA00005791"/>
    </source>
</evidence>
<comment type="caution">
    <text evidence="9">The sequence shown here is derived from an EMBL/GenBank/DDBJ whole genome shotgun (WGS) entry which is preliminary data.</text>
</comment>
<keyword evidence="5" id="KW-0676">Redox-active center</keyword>
<feature type="region of interest" description="Disordered" evidence="6">
    <location>
        <begin position="1"/>
        <end position="25"/>
    </location>
</feature>
<evidence type="ECO:0000313" key="9">
    <source>
        <dbReference type="EMBL" id="MCM2576478.1"/>
    </source>
</evidence>
<dbReference type="InterPro" id="IPR036249">
    <property type="entry name" value="Thioredoxin-like_sf"/>
</dbReference>
<dbReference type="Gene3D" id="3.40.30.10">
    <property type="entry name" value="Glutaredoxin"/>
    <property type="match status" value="1"/>
</dbReference>
<evidence type="ECO:0000256" key="7">
    <source>
        <dbReference type="SAM" id="Phobius"/>
    </source>
</evidence>
<keyword evidence="7" id="KW-1133">Transmembrane helix</keyword>
<keyword evidence="10" id="KW-1185">Reference proteome</keyword>
<keyword evidence="7" id="KW-0812">Transmembrane</keyword>
<dbReference type="PANTHER" id="PTHR13887:SF14">
    <property type="entry name" value="DISULFIDE BOND FORMATION PROTEIN D"/>
    <property type="match status" value="1"/>
</dbReference>
<evidence type="ECO:0000313" key="10">
    <source>
        <dbReference type="Proteomes" id="UP001167160"/>
    </source>
</evidence>
<feature type="transmembrane region" description="Helical" evidence="7">
    <location>
        <begin position="34"/>
        <end position="54"/>
    </location>
</feature>
<feature type="compositionally biased region" description="Basic and acidic residues" evidence="6">
    <location>
        <begin position="12"/>
        <end position="25"/>
    </location>
</feature>
<dbReference type="EMBL" id="JAMQGM010000008">
    <property type="protein sequence ID" value="MCM2576478.1"/>
    <property type="molecule type" value="Genomic_DNA"/>
</dbReference>
<feature type="domain" description="Thioredoxin-like fold" evidence="8">
    <location>
        <begin position="89"/>
        <end position="277"/>
    </location>
</feature>
<keyword evidence="7" id="KW-0472">Membrane</keyword>
<evidence type="ECO:0000256" key="6">
    <source>
        <dbReference type="SAM" id="MobiDB-lite"/>
    </source>
</evidence>
<protein>
    <submittedName>
        <fullName evidence="9">DsbA family protein</fullName>
    </submittedName>
</protein>
<name>A0ABT0X1P9_9ACTN</name>
<proteinExistence type="inferred from homology"/>
<sequence>MSNRNSHANKQAARERLRAERERQAKRDRIRRRLLVGGSIVAVLGLAAGVGVAVSNMSDEGSGKGDNSNWTAAAKAKDFAKPANSSGPNGTTVVVGDPKAKHTMDVYEDMRCPICSQFEQANGETLIKDIKDGKYKVSFTFGTFLDGDKSQRGTGSKNALSALGAALNVSPDAFLEYKKALYSAKNHPEESVDAFSDDKHLIKIAQQVDALKGNQKFEKAVNNSTYDTWAVKMNEKFFQAKDVTGTPTIKIDGAKVTAEGGQTAPMTPEQFRTAVDKALAAKQ</sequence>
<dbReference type="InterPro" id="IPR012336">
    <property type="entry name" value="Thioredoxin-like_fold"/>
</dbReference>
<dbReference type="Pfam" id="PF13462">
    <property type="entry name" value="Thioredoxin_4"/>
    <property type="match status" value="1"/>
</dbReference>
<evidence type="ECO:0000256" key="2">
    <source>
        <dbReference type="ARBA" id="ARBA00022729"/>
    </source>
</evidence>
<evidence type="ECO:0000256" key="5">
    <source>
        <dbReference type="ARBA" id="ARBA00023284"/>
    </source>
</evidence>
<dbReference type="RefSeq" id="WP_251409448.1">
    <property type="nucleotide sequence ID" value="NZ_JAMQGM010000008.1"/>
</dbReference>
<keyword evidence="4" id="KW-1015">Disulfide bond</keyword>
<accession>A0ABT0X1P9</accession>
<keyword evidence="2" id="KW-0732">Signal</keyword>
<keyword evidence="3" id="KW-0560">Oxidoreductase</keyword>
<organism evidence="9 10">
    <name type="scientific">Streptomyces meridianus</name>
    <dbReference type="NCBI Taxonomy" id="2938945"/>
    <lineage>
        <taxon>Bacteria</taxon>
        <taxon>Bacillati</taxon>
        <taxon>Actinomycetota</taxon>
        <taxon>Actinomycetes</taxon>
        <taxon>Kitasatosporales</taxon>
        <taxon>Streptomycetaceae</taxon>
        <taxon>Streptomyces</taxon>
    </lineage>
</organism>
<evidence type="ECO:0000256" key="3">
    <source>
        <dbReference type="ARBA" id="ARBA00023002"/>
    </source>
</evidence>
<evidence type="ECO:0000259" key="8">
    <source>
        <dbReference type="Pfam" id="PF13462"/>
    </source>
</evidence>
<dbReference type="Proteomes" id="UP001167160">
    <property type="component" value="Unassembled WGS sequence"/>
</dbReference>
<evidence type="ECO:0000256" key="4">
    <source>
        <dbReference type="ARBA" id="ARBA00023157"/>
    </source>
</evidence>
<dbReference type="SUPFAM" id="SSF52833">
    <property type="entry name" value="Thioredoxin-like"/>
    <property type="match status" value="1"/>
</dbReference>
<reference evidence="9" key="1">
    <citation type="journal article" date="2023" name="Int. J. Syst. Evol. Microbiol.">
        <title>Streptomyces meridianus sp. nov. isolated from brackish water of the Tagus estuary in Alcochete, Portugal.</title>
        <authorList>
            <person name="Santos J.D.N."/>
            <person name="Klimek D."/>
            <person name="Calusinska M."/>
            <person name="Lobo Da Cunha A."/>
            <person name="Catita J."/>
            <person name="Goncalves H."/>
            <person name="Gonzalez I."/>
            <person name="Reyes F."/>
            <person name="Lage O.M."/>
        </authorList>
    </citation>
    <scope>NUCLEOTIDE SEQUENCE</scope>
    <source>
        <strain evidence="9">MTZ3.1</strain>
    </source>
</reference>
<gene>
    <name evidence="9" type="ORF">M1E25_03750</name>
</gene>